<dbReference type="InterPro" id="IPR014720">
    <property type="entry name" value="dsRBD_dom"/>
</dbReference>
<feature type="compositionally biased region" description="Polar residues" evidence="4">
    <location>
        <begin position="382"/>
        <end position="392"/>
    </location>
</feature>
<feature type="domain" description="DRBM" evidence="5">
    <location>
        <begin position="1"/>
        <end position="70"/>
    </location>
</feature>
<keyword evidence="2 3" id="KW-0694">RNA-binding</keyword>
<evidence type="ECO:0000313" key="7">
    <source>
        <dbReference type="Proteomes" id="UP000796880"/>
    </source>
</evidence>
<name>A0A8K0HP02_9ROSA</name>
<evidence type="ECO:0000259" key="5">
    <source>
        <dbReference type="PROSITE" id="PS50137"/>
    </source>
</evidence>
<dbReference type="AlphaFoldDB" id="A0A8K0HP02"/>
<evidence type="ECO:0000256" key="4">
    <source>
        <dbReference type="SAM" id="MobiDB-lite"/>
    </source>
</evidence>
<dbReference type="CDD" id="cd19907">
    <property type="entry name" value="DSRM_AtDRB-like_rpt1"/>
    <property type="match status" value="1"/>
</dbReference>
<evidence type="ECO:0000256" key="1">
    <source>
        <dbReference type="ARBA" id="ARBA00022737"/>
    </source>
</evidence>
<gene>
    <name evidence="6" type="ORF">FNV43_RR05442</name>
</gene>
<evidence type="ECO:0000256" key="2">
    <source>
        <dbReference type="ARBA" id="ARBA00022884"/>
    </source>
</evidence>
<sequence>MYKNQLQELAQRSCFNLPSYTCIREGPDHAPRFKATVNFNGETFESPHYCSTLRQAEHSAAEVALNSLSNRGPSHSLAARILDETGVYKNLLQEIAQRVGAPLPQYTTYRSGLGHLPVFTGTVELAGITFTGEPAKNKKQAEKNAAMAAWSSLKQLAKETASSSSEPENNDELEQITIARALLNYRLKEKIAMANPNAPIPFPKKFPVHNLRPTSPQPPPATTSKILPLICQKTVPRIRSHSNPVSESPLEGRGSRPLKFPAAGAVPYVPIRQLRTPCHGIAPPVTIRTAVPVFSAPPRPSPPAVPCQVMRGPPIRIAPPVTIRQAVPVFASPPVQKDEAPAIRKEDPPAVVAPTLPSKLTAEKEETVGSTSANNHPRESSEAMQSLEQLKI</sequence>
<evidence type="ECO:0000256" key="3">
    <source>
        <dbReference type="PROSITE-ProRule" id="PRU00266"/>
    </source>
</evidence>
<dbReference type="Gene3D" id="3.30.160.20">
    <property type="match status" value="2"/>
</dbReference>
<dbReference type="SMART" id="SM00358">
    <property type="entry name" value="DSRM"/>
    <property type="match status" value="2"/>
</dbReference>
<keyword evidence="1" id="KW-0677">Repeat</keyword>
<dbReference type="GO" id="GO:0003725">
    <property type="term" value="F:double-stranded RNA binding"/>
    <property type="evidence" value="ECO:0007669"/>
    <property type="project" value="InterPro"/>
</dbReference>
<dbReference type="SUPFAM" id="SSF54768">
    <property type="entry name" value="dsRNA-binding domain-like"/>
    <property type="match status" value="2"/>
</dbReference>
<dbReference type="InterPro" id="IPR044451">
    <property type="entry name" value="AtDRB-like_DSRM_2"/>
</dbReference>
<reference evidence="6" key="1">
    <citation type="submission" date="2020-03" db="EMBL/GenBank/DDBJ databases">
        <title>A high-quality chromosome-level genome assembly of a woody plant with both climbing and erect habits, Rhamnella rubrinervis.</title>
        <authorList>
            <person name="Lu Z."/>
            <person name="Yang Y."/>
            <person name="Zhu X."/>
            <person name="Sun Y."/>
        </authorList>
    </citation>
    <scope>NUCLEOTIDE SEQUENCE</scope>
    <source>
        <strain evidence="6">BYM</strain>
        <tissue evidence="6">Leaf</tissue>
    </source>
</reference>
<dbReference type="PANTHER" id="PTHR46031">
    <property type="match status" value="1"/>
</dbReference>
<dbReference type="Proteomes" id="UP000796880">
    <property type="component" value="Unassembled WGS sequence"/>
</dbReference>
<keyword evidence="7" id="KW-1185">Reference proteome</keyword>
<protein>
    <recommendedName>
        <fullName evidence="5">DRBM domain-containing protein</fullName>
    </recommendedName>
</protein>
<dbReference type="Pfam" id="PF00035">
    <property type="entry name" value="dsrm"/>
    <property type="match status" value="2"/>
</dbReference>
<feature type="compositionally biased region" description="Basic and acidic residues" evidence="4">
    <location>
        <begin position="338"/>
        <end position="348"/>
    </location>
</feature>
<dbReference type="PROSITE" id="PS50137">
    <property type="entry name" value="DS_RBD"/>
    <property type="match status" value="2"/>
</dbReference>
<feature type="domain" description="DRBM" evidence="5">
    <location>
        <begin position="87"/>
        <end position="155"/>
    </location>
</feature>
<dbReference type="FunFam" id="3.30.160.20:FF:000036">
    <property type="entry name" value="Double-stranded RNA-binding protein 2"/>
    <property type="match status" value="2"/>
</dbReference>
<feature type="region of interest" description="Disordered" evidence="4">
    <location>
        <begin position="338"/>
        <end position="392"/>
    </location>
</feature>
<dbReference type="PANTHER" id="PTHR46031:SF26">
    <property type="entry name" value="DOUBLE-STRANDED RNA-BINDING PROTEIN 2"/>
    <property type="match status" value="1"/>
</dbReference>
<dbReference type="OrthoDB" id="5988181at2759"/>
<dbReference type="EMBL" id="VOIH02000002">
    <property type="protein sequence ID" value="KAF3454994.1"/>
    <property type="molecule type" value="Genomic_DNA"/>
</dbReference>
<accession>A0A8K0HP02</accession>
<dbReference type="InterPro" id="IPR044450">
    <property type="entry name" value="AtDRB-like_DSRM_1"/>
</dbReference>
<comment type="caution">
    <text evidence="6">The sequence shown here is derived from an EMBL/GenBank/DDBJ whole genome shotgun (WGS) entry which is preliminary data.</text>
</comment>
<proteinExistence type="predicted"/>
<organism evidence="6 7">
    <name type="scientific">Rhamnella rubrinervis</name>
    <dbReference type="NCBI Taxonomy" id="2594499"/>
    <lineage>
        <taxon>Eukaryota</taxon>
        <taxon>Viridiplantae</taxon>
        <taxon>Streptophyta</taxon>
        <taxon>Embryophyta</taxon>
        <taxon>Tracheophyta</taxon>
        <taxon>Spermatophyta</taxon>
        <taxon>Magnoliopsida</taxon>
        <taxon>eudicotyledons</taxon>
        <taxon>Gunneridae</taxon>
        <taxon>Pentapetalae</taxon>
        <taxon>rosids</taxon>
        <taxon>fabids</taxon>
        <taxon>Rosales</taxon>
        <taxon>Rhamnaceae</taxon>
        <taxon>rhamnoid group</taxon>
        <taxon>Rhamneae</taxon>
        <taxon>Rhamnella</taxon>
    </lineage>
</organism>
<evidence type="ECO:0000313" key="6">
    <source>
        <dbReference type="EMBL" id="KAF3454994.1"/>
    </source>
</evidence>
<dbReference type="CDD" id="cd19908">
    <property type="entry name" value="DSRM_AtDRB-like_rpt2"/>
    <property type="match status" value="1"/>
</dbReference>